<dbReference type="Proteomes" id="UP000494206">
    <property type="component" value="Unassembled WGS sequence"/>
</dbReference>
<accession>A0A8S1EJT0</accession>
<evidence type="ECO:0000313" key="1">
    <source>
        <dbReference type="EMBL" id="CAB3399894.1"/>
    </source>
</evidence>
<keyword evidence="2" id="KW-1185">Reference proteome</keyword>
<protein>
    <submittedName>
        <fullName evidence="1">Uncharacterized protein</fullName>
    </submittedName>
</protein>
<name>A0A8S1EJT0_9PELO</name>
<sequence>MINEIVQAMHNLHNGIDLDEAHRIVDIFLADDLRSNKNVWFELVTNQDLVVKGYSWKFLDSYITKNRSNPIFIEAAKELVETGYFPEEDFQIQHIKAVCIANLMLIQCSDRRVLKIYEEFMRKQSAQNGIAFETLEISVWQSFFQQTLGQEPMSSMKLIRSTLAETVLTTILREVAAKLTNSERADLLPEYLTAYCGLLNSLTECMVFFKLENVYEMRTIFERFIDLRVTIPHIEVAFYEAYGRVFYLRPPNVREKFIRPQICKLMEAIMMRYKNYEGREDNLNIVDDAALQCVHAFSDFLANVYIVVEQTLYGVHIMHNKIAGILMDDLASKCFERRSCKLAKMLEKCFKLMKRLDCVKCDQASLNEHLGHITSFIERNLEILENSFDELVANVQFYASMLKVKRASLEFVMAKTPSLDALFQGITFFLSRIQRFPQSAAIIHPLLAMTHGIIERNLDTLKSSPYLNSFVIDLVSSIIPLTRYQQAHALDLRLILHCGKIRMRHDTSTAFSAWLMRYVSELFTFAEIITNSDKLTGIHSSYDIGPTKSELFIIGLGDCCNTEGDHIGAETNPNTFFEVMLFDIFQNINIICERYSNILVSDDIKPKLFSMVSLRPSCRNLNYRSWCSKPLLTLVRALPIPVLSHELQTFMIKTLNTSHVLVQIYEEQAQYFDGDILPGLSIALENLSKHVFFLQELLCNNNKRLVSEMGEFVIKNRELHYPFEQSFTSICKCRIDSLLAPVTSIMKCMVIFSNSAADEHISLFCLNLIKLLLVYYTDDEDNRSCVLIALNEFFNCQPELCYHRANALRECFPEHFPADVEFPKSSSHDCAAFTWRIFNVYQATASADMAMEI</sequence>
<reference evidence="1 2" key="1">
    <citation type="submission" date="2020-04" db="EMBL/GenBank/DDBJ databases">
        <authorList>
            <person name="Laetsch R D."/>
            <person name="Stevens L."/>
            <person name="Kumar S."/>
            <person name="Blaxter L. M."/>
        </authorList>
    </citation>
    <scope>NUCLEOTIDE SEQUENCE [LARGE SCALE GENOMIC DNA]</scope>
</reference>
<dbReference type="AlphaFoldDB" id="A0A8S1EJT0"/>
<dbReference type="EMBL" id="CADEPM010000002">
    <property type="protein sequence ID" value="CAB3399894.1"/>
    <property type="molecule type" value="Genomic_DNA"/>
</dbReference>
<evidence type="ECO:0000313" key="2">
    <source>
        <dbReference type="Proteomes" id="UP000494206"/>
    </source>
</evidence>
<proteinExistence type="predicted"/>
<organism evidence="1 2">
    <name type="scientific">Caenorhabditis bovis</name>
    <dbReference type="NCBI Taxonomy" id="2654633"/>
    <lineage>
        <taxon>Eukaryota</taxon>
        <taxon>Metazoa</taxon>
        <taxon>Ecdysozoa</taxon>
        <taxon>Nematoda</taxon>
        <taxon>Chromadorea</taxon>
        <taxon>Rhabditida</taxon>
        <taxon>Rhabditina</taxon>
        <taxon>Rhabditomorpha</taxon>
        <taxon>Rhabditoidea</taxon>
        <taxon>Rhabditidae</taxon>
        <taxon>Peloderinae</taxon>
        <taxon>Caenorhabditis</taxon>
    </lineage>
</organism>
<gene>
    <name evidence="1" type="ORF">CBOVIS_LOCUS2945</name>
</gene>
<comment type="caution">
    <text evidence="1">The sequence shown here is derived from an EMBL/GenBank/DDBJ whole genome shotgun (WGS) entry which is preliminary data.</text>
</comment>